<keyword evidence="4" id="KW-0274">FAD</keyword>
<name>A0A1H3E535_9PSEU</name>
<dbReference type="InterPro" id="IPR009075">
    <property type="entry name" value="AcylCo_DH/oxidase_C"/>
</dbReference>
<evidence type="ECO:0000256" key="3">
    <source>
        <dbReference type="ARBA" id="ARBA00022630"/>
    </source>
</evidence>
<sequence length="323" mass="33654">MRFELNDEQLAFSRSLDDFLGTAGAPDAARAWGEGDAAAGRKIWQRLADLGVHALCVPEDAGGLGAAPIDVVVAFEQLGRHLVPGPYVESVVVAPALLQAADPESLAELAAGSRVVTLAAPPTTPFALDADVADRVLLVEGDELHLAEAGSLRRSVDNTRRLFEVTAKDRLATLPTGVAAAALDAAALACSAQLLGAGERLLEEAVEYAKNRRQFGRAIGEFQALKHALADVRVALDFARPLLHGAALSVGSADAARDVSAAKIAASDAAYLASRTALQVHGAIGYTLEHDLGLWITKVRALIAAWGTTSTHRARVLAAITAS</sequence>
<feature type="domain" description="Acyl-CoA dehydrogenase/oxidase N-terminal" evidence="7">
    <location>
        <begin position="6"/>
        <end position="104"/>
    </location>
</feature>
<dbReference type="InterPro" id="IPR037069">
    <property type="entry name" value="AcylCoA_DH/ox_N_sf"/>
</dbReference>
<dbReference type="SUPFAM" id="SSF47203">
    <property type="entry name" value="Acyl-CoA dehydrogenase C-terminal domain-like"/>
    <property type="match status" value="1"/>
</dbReference>
<keyword evidence="5" id="KW-0560">Oxidoreductase</keyword>
<evidence type="ECO:0008006" key="10">
    <source>
        <dbReference type="Google" id="ProtNLM"/>
    </source>
</evidence>
<keyword evidence="9" id="KW-1185">Reference proteome</keyword>
<dbReference type="Gene3D" id="1.10.540.10">
    <property type="entry name" value="Acyl-CoA dehydrogenase/oxidase, N-terminal domain"/>
    <property type="match status" value="1"/>
</dbReference>
<gene>
    <name evidence="8" type="ORF">SAMN05216215_1014106</name>
</gene>
<comment type="cofactor">
    <cofactor evidence="1">
        <name>FAD</name>
        <dbReference type="ChEBI" id="CHEBI:57692"/>
    </cofactor>
</comment>
<evidence type="ECO:0000259" key="6">
    <source>
        <dbReference type="Pfam" id="PF00441"/>
    </source>
</evidence>
<dbReference type="Gene3D" id="1.20.140.10">
    <property type="entry name" value="Butyryl-CoA Dehydrogenase, subunit A, domain 3"/>
    <property type="match status" value="1"/>
</dbReference>
<keyword evidence="3" id="KW-0285">Flavoprotein</keyword>
<evidence type="ECO:0000256" key="2">
    <source>
        <dbReference type="ARBA" id="ARBA00009347"/>
    </source>
</evidence>
<dbReference type="SUPFAM" id="SSF56645">
    <property type="entry name" value="Acyl-CoA dehydrogenase NM domain-like"/>
    <property type="match status" value="1"/>
</dbReference>
<evidence type="ECO:0000256" key="4">
    <source>
        <dbReference type="ARBA" id="ARBA00022827"/>
    </source>
</evidence>
<dbReference type="GO" id="GO:0003995">
    <property type="term" value="F:acyl-CoA dehydrogenase activity"/>
    <property type="evidence" value="ECO:0007669"/>
    <property type="project" value="TreeGrafter"/>
</dbReference>
<dbReference type="InterPro" id="IPR036250">
    <property type="entry name" value="AcylCo_DH-like_C"/>
</dbReference>
<dbReference type="Pfam" id="PF00441">
    <property type="entry name" value="Acyl-CoA_dh_1"/>
    <property type="match status" value="1"/>
</dbReference>
<dbReference type="PANTHER" id="PTHR43884:SF20">
    <property type="entry name" value="ACYL-COA DEHYDROGENASE FADE28"/>
    <property type="match status" value="1"/>
</dbReference>
<dbReference type="EMBL" id="FNOK01000014">
    <property type="protein sequence ID" value="SDX73791.1"/>
    <property type="molecule type" value="Genomic_DNA"/>
</dbReference>
<evidence type="ECO:0000313" key="9">
    <source>
        <dbReference type="Proteomes" id="UP000199529"/>
    </source>
</evidence>
<dbReference type="STRING" id="418495.SAMN05216215_1014106"/>
<evidence type="ECO:0000256" key="1">
    <source>
        <dbReference type="ARBA" id="ARBA00001974"/>
    </source>
</evidence>
<dbReference type="InterPro" id="IPR013786">
    <property type="entry name" value="AcylCoA_DH/ox_N"/>
</dbReference>
<protein>
    <recommendedName>
        <fullName evidence="10">Acyl-CoA dehydrogenase</fullName>
    </recommendedName>
</protein>
<dbReference type="OrthoDB" id="8677713at2"/>
<evidence type="ECO:0000259" key="7">
    <source>
        <dbReference type="Pfam" id="PF02771"/>
    </source>
</evidence>
<proteinExistence type="inferred from homology"/>
<evidence type="ECO:0000313" key="8">
    <source>
        <dbReference type="EMBL" id="SDX73791.1"/>
    </source>
</evidence>
<dbReference type="InterPro" id="IPR009100">
    <property type="entry name" value="AcylCoA_DH/oxidase_NM_dom_sf"/>
</dbReference>
<feature type="domain" description="Acyl-CoA dehydrogenase/oxidase C-terminal" evidence="6">
    <location>
        <begin position="178"/>
        <end position="319"/>
    </location>
</feature>
<dbReference type="RefSeq" id="WP_093266529.1">
    <property type="nucleotide sequence ID" value="NZ_FNOK01000014.1"/>
</dbReference>
<reference evidence="9" key="1">
    <citation type="submission" date="2016-10" db="EMBL/GenBank/DDBJ databases">
        <authorList>
            <person name="Varghese N."/>
            <person name="Submissions S."/>
        </authorList>
    </citation>
    <scope>NUCLEOTIDE SEQUENCE [LARGE SCALE GENOMIC DNA]</scope>
    <source>
        <strain evidence="9">CGMCC 4.3530</strain>
    </source>
</reference>
<dbReference type="GO" id="GO:0050660">
    <property type="term" value="F:flavin adenine dinucleotide binding"/>
    <property type="evidence" value="ECO:0007669"/>
    <property type="project" value="InterPro"/>
</dbReference>
<dbReference type="PANTHER" id="PTHR43884">
    <property type="entry name" value="ACYL-COA DEHYDROGENASE"/>
    <property type="match status" value="1"/>
</dbReference>
<evidence type="ECO:0000256" key="5">
    <source>
        <dbReference type="ARBA" id="ARBA00023002"/>
    </source>
</evidence>
<organism evidence="8 9">
    <name type="scientific">Saccharopolyspora shandongensis</name>
    <dbReference type="NCBI Taxonomy" id="418495"/>
    <lineage>
        <taxon>Bacteria</taxon>
        <taxon>Bacillati</taxon>
        <taxon>Actinomycetota</taxon>
        <taxon>Actinomycetes</taxon>
        <taxon>Pseudonocardiales</taxon>
        <taxon>Pseudonocardiaceae</taxon>
        <taxon>Saccharopolyspora</taxon>
    </lineage>
</organism>
<dbReference type="Pfam" id="PF02771">
    <property type="entry name" value="Acyl-CoA_dh_N"/>
    <property type="match status" value="1"/>
</dbReference>
<comment type="similarity">
    <text evidence="2">Belongs to the acyl-CoA dehydrogenase family.</text>
</comment>
<dbReference type="Proteomes" id="UP000199529">
    <property type="component" value="Unassembled WGS sequence"/>
</dbReference>
<dbReference type="AlphaFoldDB" id="A0A1H3E535"/>
<accession>A0A1H3E535</accession>